<dbReference type="GO" id="GO:0045820">
    <property type="term" value="P:negative regulation of glycolytic process"/>
    <property type="evidence" value="ECO:0007669"/>
    <property type="project" value="TreeGrafter"/>
</dbReference>
<keyword evidence="1" id="KW-0378">Hydrolase</keyword>
<feature type="binding site" evidence="3">
    <location>
        <position position="60"/>
    </location>
    <ligand>
        <name>substrate</name>
    </ligand>
</feature>
<evidence type="ECO:0000256" key="3">
    <source>
        <dbReference type="PIRSR" id="PIRSR613078-2"/>
    </source>
</evidence>
<dbReference type="GO" id="GO:0043456">
    <property type="term" value="P:regulation of pentose-phosphate shunt"/>
    <property type="evidence" value="ECO:0007669"/>
    <property type="project" value="TreeGrafter"/>
</dbReference>
<evidence type="ECO:0000256" key="1">
    <source>
        <dbReference type="ARBA" id="ARBA00022801"/>
    </source>
</evidence>
<reference evidence="5 6" key="1">
    <citation type="journal article" date="2015" name="Genome Announc.">
        <title>Expanding the biotechnology potential of lactobacilli through comparative genomics of 213 strains and associated genera.</title>
        <authorList>
            <person name="Sun Z."/>
            <person name="Harris H.M."/>
            <person name="McCann A."/>
            <person name="Guo C."/>
            <person name="Argimon S."/>
            <person name="Zhang W."/>
            <person name="Yang X."/>
            <person name="Jeffery I.B."/>
            <person name="Cooney J.C."/>
            <person name="Kagawa T.F."/>
            <person name="Liu W."/>
            <person name="Song Y."/>
            <person name="Salvetti E."/>
            <person name="Wrobel A."/>
            <person name="Rasinkangas P."/>
            <person name="Parkhill J."/>
            <person name="Rea M.C."/>
            <person name="O'Sullivan O."/>
            <person name="Ritari J."/>
            <person name="Douillard F.P."/>
            <person name="Paul Ross R."/>
            <person name="Yang R."/>
            <person name="Briner A.E."/>
            <person name="Felis G.E."/>
            <person name="de Vos W.M."/>
            <person name="Barrangou R."/>
            <person name="Klaenhammer T.R."/>
            <person name="Caufield P.W."/>
            <person name="Cui Y."/>
            <person name="Zhang H."/>
            <person name="O'Toole P.W."/>
        </authorList>
    </citation>
    <scope>NUCLEOTIDE SEQUENCE [LARGE SCALE GENOMIC DNA]</scope>
    <source>
        <strain evidence="5 6">DSM 24301</strain>
    </source>
</reference>
<feature type="active site" description="Tele-phosphohistidine intermediate" evidence="2">
    <location>
        <position position="9"/>
    </location>
</feature>
<proteinExistence type="predicted"/>
<evidence type="ECO:0000256" key="2">
    <source>
        <dbReference type="PIRSR" id="PIRSR613078-1"/>
    </source>
</evidence>
<feature type="binding site" evidence="3">
    <location>
        <begin position="8"/>
        <end position="15"/>
    </location>
    <ligand>
        <name>substrate</name>
    </ligand>
</feature>
<sequence>MVEIDIVRHGQTQFNVEKRVQGLADSELTAQGIADAQALGRGFKKAGISFDQAYSSDRKRAVKTAELVLASATPNLAINQTPLLREEDYGKYEGWETDAFARDVFNLPTFRSALDDGLMTLEEIADATYAANMDENPNTAENTAMLMSRFNQFFNQVVDTAEANQQQRVLVVTHGTITVMWLRAIGYPVADNQLLHNASVTRLISKPDHQFQVERFDDLSYVELGK</sequence>
<dbReference type="InterPro" id="IPR013078">
    <property type="entry name" value="His_Pase_superF_clade-1"/>
</dbReference>
<dbReference type="InterPro" id="IPR029033">
    <property type="entry name" value="His_PPase_superfam"/>
</dbReference>
<dbReference type="GO" id="GO:0005829">
    <property type="term" value="C:cytosol"/>
    <property type="evidence" value="ECO:0007669"/>
    <property type="project" value="TreeGrafter"/>
</dbReference>
<feature type="active site" description="Proton donor/acceptor" evidence="2">
    <location>
        <position position="86"/>
    </location>
</feature>
<organism evidence="5 6">
    <name type="scientific">Lacticaseibacillus saniviri JCM 17471 = DSM 24301</name>
    <dbReference type="NCBI Taxonomy" id="1293598"/>
    <lineage>
        <taxon>Bacteria</taxon>
        <taxon>Bacillati</taxon>
        <taxon>Bacillota</taxon>
        <taxon>Bacilli</taxon>
        <taxon>Lactobacillales</taxon>
        <taxon>Lactobacillaceae</taxon>
        <taxon>Lacticaseibacillus</taxon>
    </lineage>
</organism>
<comment type="caution">
    <text evidence="5">The sequence shown here is derived from an EMBL/GenBank/DDBJ whole genome shotgun (WGS) entry which is preliminary data.</text>
</comment>
<dbReference type="InterPro" id="IPR051695">
    <property type="entry name" value="Phosphoglycerate_Mutase"/>
</dbReference>
<protein>
    <submittedName>
        <fullName evidence="5">Phosphoglycerate mutase family protein</fullName>
    </submittedName>
</protein>
<dbReference type="InterPro" id="IPR001345">
    <property type="entry name" value="PG/BPGM_mutase_AS"/>
</dbReference>
<evidence type="ECO:0000256" key="4">
    <source>
        <dbReference type="PIRSR" id="PIRSR613078-3"/>
    </source>
</evidence>
<dbReference type="SUPFAM" id="SSF53254">
    <property type="entry name" value="Phosphoglycerate mutase-like"/>
    <property type="match status" value="1"/>
</dbReference>
<dbReference type="SMART" id="SM00855">
    <property type="entry name" value="PGAM"/>
    <property type="match status" value="1"/>
</dbReference>
<feature type="site" description="Transition state stabilizer" evidence="4">
    <location>
        <position position="174"/>
    </location>
</feature>
<dbReference type="CDD" id="cd07067">
    <property type="entry name" value="HP_PGM_like"/>
    <property type="match status" value="1"/>
</dbReference>
<dbReference type="PANTHER" id="PTHR46517">
    <property type="entry name" value="FRUCTOSE-2,6-BISPHOSPHATASE TIGAR"/>
    <property type="match status" value="1"/>
</dbReference>
<dbReference type="Proteomes" id="UP000050969">
    <property type="component" value="Unassembled WGS sequence"/>
</dbReference>
<dbReference type="AlphaFoldDB" id="A0A0R2N7C0"/>
<evidence type="ECO:0000313" key="6">
    <source>
        <dbReference type="Proteomes" id="UP000050969"/>
    </source>
</evidence>
<dbReference type="PROSITE" id="PS00175">
    <property type="entry name" value="PG_MUTASE"/>
    <property type="match status" value="1"/>
</dbReference>
<dbReference type="PANTHER" id="PTHR46517:SF1">
    <property type="entry name" value="FRUCTOSE-2,6-BISPHOSPHATASE TIGAR"/>
    <property type="match status" value="1"/>
</dbReference>
<name>A0A0R2N7C0_9LACO</name>
<dbReference type="RefSeq" id="WP_056991758.1">
    <property type="nucleotide sequence ID" value="NZ_JQCE01000001.1"/>
</dbReference>
<feature type="binding site" evidence="3">
    <location>
        <begin position="86"/>
        <end position="89"/>
    </location>
    <ligand>
        <name>substrate</name>
    </ligand>
</feature>
<dbReference type="GO" id="GO:0004331">
    <property type="term" value="F:fructose-2,6-bisphosphate 2-phosphatase activity"/>
    <property type="evidence" value="ECO:0007669"/>
    <property type="project" value="TreeGrafter"/>
</dbReference>
<keyword evidence="6" id="KW-1185">Reference proteome</keyword>
<dbReference type="STRING" id="1293598.IV56_GL000025"/>
<dbReference type="Pfam" id="PF00300">
    <property type="entry name" value="His_Phos_1"/>
    <property type="match status" value="1"/>
</dbReference>
<gene>
    <name evidence="5" type="ORF">IV56_GL000025</name>
</gene>
<accession>A0A0R2N7C0</accession>
<dbReference type="Gene3D" id="3.40.50.1240">
    <property type="entry name" value="Phosphoglycerate mutase-like"/>
    <property type="match status" value="1"/>
</dbReference>
<evidence type="ECO:0000313" key="5">
    <source>
        <dbReference type="EMBL" id="KRO18874.1"/>
    </source>
</evidence>
<dbReference type="PATRIC" id="fig|1293598.4.peg.25"/>
<dbReference type="EMBL" id="JQCE01000001">
    <property type="protein sequence ID" value="KRO18874.1"/>
    <property type="molecule type" value="Genomic_DNA"/>
</dbReference>